<accession>A0AA38IZ04</accession>
<evidence type="ECO:0000313" key="5">
    <source>
        <dbReference type="EMBL" id="KAJ3665895.1"/>
    </source>
</evidence>
<keyword evidence="2" id="KW-0964">Secreted</keyword>
<proteinExistence type="predicted"/>
<dbReference type="PROSITE" id="PS01010">
    <property type="entry name" value="CRISP_2"/>
    <property type="match status" value="1"/>
</dbReference>
<feature type="domain" description="SCP" evidence="4">
    <location>
        <begin position="34"/>
        <end position="183"/>
    </location>
</feature>
<dbReference type="Proteomes" id="UP001168821">
    <property type="component" value="Unassembled WGS sequence"/>
</dbReference>
<evidence type="ECO:0000259" key="4">
    <source>
        <dbReference type="SMART" id="SM00198"/>
    </source>
</evidence>
<dbReference type="GO" id="GO:0005576">
    <property type="term" value="C:extracellular region"/>
    <property type="evidence" value="ECO:0007669"/>
    <property type="project" value="UniProtKB-SubCell"/>
</dbReference>
<dbReference type="PRINTS" id="PR00838">
    <property type="entry name" value="V5ALLERGEN"/>
</dbReference>
<dbReference type="InterPro" id="IPR018244">
    <property type="entry name" value="Allrgn_V5/Tpx1_CS"/>
</dbReference>
<dbReference type="Gene3D" id="3.40.33.10">
    <property type="entry name" value="CAP"/>
    <property type="match status" value="1"/>
</dbReference>
<reference evidence="5" key="1">
    <citation type="journal article" date="2023" name="G3 (Bethesda)">
        <title>Whole genome assemblies of Zophobas morio and Tenebrio molitor.</title>
        <authorList>
            <person name="Kaur S."/>
            <person name="Stinson S.A."/>
            <person name="diCenzo G.C."/>
        </authorList>
    </citation>
    <scope>NUCLEOTIDE SEQUENCE</scope>
    <source>
        <strain evidence="5">QUZm001</strain>
    </source>
</reference>
<dbReference type="InterPro" id="IPR002413">
    <property type="entry name" value="V5_allergen-like"/>
</dbReference>
<comment type="caution">
    <text evidence="5">The sequence shown here is derived from an EMBL/GenBank/DDBJ whole genome shotgun (WGS) entry which is preliminary data.</text>
</comment>
<dbReference type="SUPFAM" id="SSF55797">
    <property type="entry name" value="PR-1-like"/>
    <property type="match status" value="1"/>
</dbReference>
<dbReference type="Pfam" id="PF00188">
    <property type="entry name" value="CAP"/>
    <property type="match status" value="1"/>
</dbReference>
<dbReference type="InterPro" id="IPR014044">
    <property type="entry name" value="CAP_dom"/>
</dbReference>
<feature type="signal peptide" evidence="3">
    <location>
        <begin position="1"/>
        <end position="21"/>
    </location>
</feature>
<dbReference type="PANTHER" id="PTHR10334">
    <property type="entry name" value="CYSTEINE-RICH SECRETORY PROTEIN-RELATED"/>
    <property type="match status" value="1"/>
</dbReference>
<organism evidence="5 6">
    <name type="scientific">Zophobas morio</name>
    <dbReference type="NCBI Taxonomy" id="2755281"/>
    <lineage>
        <taxon>Eukaryota</taxon>
        <taxon>Metazoa</taxon>
        <taxon>Ecdysozoa</taxon>
        <taxon>Arthropoda</taxon>
        <taxon>Hexapoda</taxon>
        <taxon>Insecta</taxon>
        <taxon>Pterygota</taxon>
        <taxon>Neoptera</taxon>
        <taxon>Endopterygota</taxon>
        <taxon>Coleoptera</taxon>
        <taxon>Polyphaga</taxon>
        <taxon>Cucujiformia</taxon>
        <taxon>Tenebrionidae</taxon>
        <taxon>Zophobas</taxon>
    </lineage>
</organism>
<gene>
    <name evidence="5" type="ORF">Zmor_001359</name>
</gene>
<dbReference type="PRINTS" id="PR00837">
    <property type="entry name" value="V5TPXLIKE"/>
</dbReference>
<evidence type="ECO:0000256" key="2">
    <source>
        <dbReference type="ARBA" id="ARBA00022525"/>
    </source>
</evidence>
<evidence type="ECO:0000313" key="6">
    <source>
        <dbReference type="Proteomes" id="UP001168821"/>
    </source>
</evidence>
<keyword evidence="6" id="KW-1185">Reference proteome</keyword>
<name>A0AA38IZ04_9CUCU</name>
<comment type="subcellular location">
    <subcellularLocation>
        <location evidence="1">Secreted</location>
    </subcellularLocation>
</comment>
<dbReference type="PROSITE" id="PS01009">
    <property type="entry name" value="CRISP_1"/>
    <property type="match status" value="1"/>
</dbReference>
<dbReference type="CDD" id="cd05380">
    <property type="entry name" value="CAP_euk"/>
    <property type="match status" value="1"/>
</dbReference>
<dbReference type="InterPro" id="IPR035940">
    <property type="entry name" value="CAP_sf"/>
</dbReference>
<evidence type="ECO:0000256" key="3">
    <source>
        <dbReference type="SAM" id="SignalP"/>
    </source>
</evidence>
<feature type="chain" id="PRO_5041373471" description="SCP domain-containing protein" evidence="3">
    <location>
        <begin position="22"/>
        <end position="189"/>
    </location>
</feature>
<keyword evidence="3" id="KW-0732">Signal</keyword>
<protein>
    <recommendedName>
        <fullName evidence="4">SCP domain-containing protein</fullName>
    </recommendedName>
</protein>
<dbReference type="AlphaFoldDB" id="A0AA38IZ04"/>
<evidence type="ECO:0000256" key="1">
    <source>
        <dbReference type="ARBA" id="ARBA00004613"/>
    </source>
</evidence>
<dbReference type="SMART" id="SM00198">
    <property type="entry name" value="SCP"/>
    <property type="match status" value="1"/>
</dbReference>
<dbReference type="EMBL" id="JALNTZ010000001">
    <property type="protein sequence ID" value="KAJ3665895.1"/>
    <property type="molecule type" value="Genomic_DNA"/>
</dbReference>
<sequence>MANFYLALGVIFCIGIALCSAKCGQLFENKVSAADRNTIVKMHNNLRTLISQGRVPGQPRGRNLKTMKWDDRLAKEAQRIANNCEFQHAKVHDSRFYVGQNLGWTGSSNKSKGTDWQGVIQRWFNEHKDFSYPNRSRGVTGHYTQVVWADSYLIGCGFTWYRKGFWYEKLYVCNYGPGGNYIGQPPYRT</sequence>
<dbReference type="InterPro" id="IPR001283">
    <property type="entry name" value="CRISP-related"/>
</dbReference>